<dbReference type="GO" id="GO:0006281">
    <property type="term" value="P:DNA repair"/>
    <property type="evidence" value="ECO:0007669"/>
    <property type="project" value="InterPro"/>
</dbReference>
<evidence type="ECO:0000256" key="2">
    <source>
        <dbReference type="ARBA" id="ARBA00006918"/>
    </source>
</evidence>
<dbReference type="GO" id="GO:0000122">
    <property type="term" value="P:negative regulation of transcription by RNA polymerase II"/>
    <property type="evidence" value="ECO:0007669"/>
    <property type="project" value="TreeGrafter"/>
</dbReference>
<keyword evidence="7" id="KW-0539">Nucleus</keyword>
<keyword evidence="4" id="KW-0156">Chromatin regulator</keyword>
<dbReference type="InterPro" id="IPR032563">
    <property type="entry name" value="DAMP1_SANT-like"/>
</dbReference>
<comment type="similarity">
    <text evidence="2">Belongs to the SWC4 family.</text>
</comment>
<evidence type="ECO:0000256" key="7">
    <source>
        <dbReference type="ARBA" id="ARBA00023242"/>
    </source>
</evidence>
<evidence type="ECO:0000259" key="10">
    <source>
        <dbReference type="SMART" id="SM00717"/>
    </source>
</evidence>
<organism evidence="11 12">
    <name type="scientific">Syncephalastrum racemosum</name>
    <name type="common">Filamentous fungus</name>
    <dbReference type="NCBI Taxonomy" id="13706"/>
    <lineage>
        <taxon>Eukaryota</taxon>
        <taxon>Fungi</taxon>
        <taxon>Fungi incertae sedis</taxon>
        <taxon>Mucoromycota</taxon>
        <taxon>Mucoromycotina</taxon>
        <taxon>Mucoromycetes</taxon>
        <taxon>Mucorales</taxon>
        <taxon>Syncephalastraceae</taxon>
        <taxon>Syncephalastrum</taxon>
    </lineage>
</organism>
<evidence type="ECO:0000256" key="8">
    <source>
        <dbReference type="ARBA" id="ARBA00025264"/>
    </source>
</evidence>
<keyword evidence="9" id="KW-0175">Coiled coil</keyword>
<dbReference type="PANTHER" id="PTHR12855">
    <property type="entry name" value="DNA METHYLTRANSFERASE 1-ASSOCIATED PROTEIN 1 FAMILY MEMBER"/>
    <property type="match status" value="1"/>
</dbReference>
<dbReference type="GO" id="GO:0000812">
    <property type="term" value="C:Swr1 complex"/>
    <property type="evidence" value="ECO:0007669"/>
    <property type="project" value="TreeGrafter"/>
</dbReference>
<accession>A0A1X2HQA1</accession>
<proteinExistence type="inferred from homology"/>
<comment type="function">
    <text evidence="8">Component of the SWR1 complex which mediates the ATP-dependent exchange of histone H2A for the H2A variant HZT1 leading to transcriptional regulation of selected genes by chromatin remodeling. Component of the NuA4 histone acetyltransferase complex which is involved in transcriptional activation of selected genes principally by acetylation of nucleosomal histone H4 and H2A. The NuA4 complex is also involved in DNA repair.</text>
</comment>
<dbReference type="FunCoup" id="A0A1X2HQA1">
    <property type="interactions" value="644"/>
</dbReference>
<evidence type="ECO:0000256" key="5">
    <source>
        <dbReference type="ARBA" id="ARBA00023015"/>
    </source>
</evidence>
<dbReference type="InParanoid" id="A0A1X2HQA1"/>
<keyword evidence="5" id="KW-0805">Transcription regulation</keyword>
<dbReference type="InterPro" id="IPR027109">
    <property type="entry name" value="Swc4/Dmap1"/>
</dbReference>
<sequence>MSGNDIRDILQVAPPSEQNTLKRARQQVKQRRPEGITRELFSLIGPDSTAALVMPTYKTKVKKKATPWSWRSFTIPGRSDGFSLSCWVKRTKGPIENPFDMKVAKIDIPEYTNDEYENHLKSLDADWTKEETDYMFCLCKRFALRFPVIADRYAYGDKHRTIEDIKDRYYSLYRTWLVRCHGKTEEEVSKKYSYDKKHEIDRKRALERLAKRTQEEVEAEEQNEVLTAEKARIKQNEEILARERDHVEQLLSQLRASRTGPEPKRRKKSVGAAAAMAAAAMEVTHEKLIPGAHVRSQMLPPPKGNLPKLSKAMSILDVSPKPVMPTSRVCHKFEHLQSSLAVLFELKKVVDKMEVEHKIRQSLQPAEEAVIGGGGEHA</sequence>
<keyword evidence="12" id="KW-1185">Reference proteome</keyword>
<evidence type="ECO:0000256" key="3">
    <source>
        <dbReference type="ARBA" id="ARBA00019132"/>
    </source>
</evidence>
<gene>
    <name evidence="11" type="ORF">BCR43DRAFT_512403</name>
</gene>
<evidence type="ECO:0000313" key="12">
    <source>
        <dbReference type="Proteomes" id="UP000242180"/>
    </source>
</evidence>
<dbReference type="Pfam" id="PF16282">
    <property type="entry name" value="SANT_DAMP1_like"/>
    <property type="match status" value="1"/>
</dbReference>
<comment type="caution">
    <text evidence="11">The sequence shown here is derived from an EMBL/GenBank/DDBJ whole genome shotgun (WGS) entry which is preliminary data.</text>
</comment>
<comment type="subcellular location">
    <subcellularLocation>
        <location evidence="1">Nucleus</location>
    </subcellularLocation>
</comment>
<dbReference type="GO" id="GO:0003714">
    <property type="term" value="F:transcription corepressor activity"/>
    <property type="evidence" value="ECO:0007669"/>
    <property type="project" value="TreeGrafter"/>
</dbReference>
<keyword evidence="6" id="KW-0804">Transcription</keyword>
<reference evidence="11 12" key="1">
    <citation type="submission" date="2016-07" db="EMBL/GenBank/DDBJ databases">
        <title>Pervasive Adenine N6-methylation of Active Genes in Fungi.</title>
        <authorList>
            <consortium name="DOE Joint Genome Institute"/>
            <person name="Mondo S.J."/>
            <person name="Dannebaum R.O."/>
            <person name="Kuo R.C."/>
            <person name="Labutti K."/>
            <person name="Haridas S."/>
            <person name="Kuo A."/>
            <person name="Salamov A."/>
            <person name="Ahrendt S.R."/>
            <person name="Lipzen A."/>
            <person name="Sullivan W."/>
            <person name="Andreopoulos W.B."/>
            <person name="Clum A."/>
            <person name="Lindquist E."/>
            <person name="Daum C."/>
            <person name="Ramamoorthy G.K."/>
            <person name="Gryganskyi A."/>
            <person name="Culley D."/>
            <person name="Magnuson J.K."/>
            <person name="James T.Y."/>
            <person name="O'Malley M.A."/>
            <person name="Stajich J.E."/>
            <person name="Spatafora J.W."/>
            <person name="Visel A."/>
            <person name="Grigoriev I.V."/>
        </authorList>
    </citation>
    <scope>NUCLEOTIDE SEQUENCE [LARGE SCALE GENOMIC DNA]</scope>
    <source>
        <strain evidence="11 12">NRRL 2496</strain>
    </source>
</reference>
<dbReference type="STRING" id="13706.A0A1X2HQA1"/>
<dbReference type="GO" id="GO:0035267">
    <property type="term" value="C:NuA4 histone acetyltransferase complex"/>
    <property type="evidence" value="ECO:0007669"/>
    <property type="project" value="InterPro"/>
</dbReference>
<evidence type="ECO:0000256" key="9">
    <source>
        <dbReference type="SAM" id="Coils"/>
    </source>
</evidence>
<dbReference type="AlphaFoldDB" id="A0A1X2HQA1"/>
<name>A0A1X2HQA1_SYNRA</name>
<feature type="domain" description="Myb-like" evidence="10">
    <location>
        <begin position="123"/>
        <end position="175"/>
    </location>
</feature>
<dbReference type="SMART" id="SM00717">
    <property type="entry name" value="SANT"/>
    <property type="match status" value="1"/>
</dbReference>
<dbReference type="InterPro" id="IPR001005">
    <property type="entry name" value="SANT/Myb"/>
</dbReference>
<evidence type="ECO:0000313" key="11">
    <source>
        <dbReference type="EMBL" id="ORZ01538.1"/>
    </source>
</evidence>
<dbReference type="PANTHER" id="PTHR12855:SF10">
    <property type="entry name" value="DNA METHYLTRANSFERASE 1-ASSOCIATED PROTEIN 1"/>
    <property type="match status" value="1"/>
</dbReference>
<dbReference type="OrthoDB" id="19740at2759"/>
<dbReference type="GO" id="GO:0006338">
    <property type="term" value="P:chromatin remodeling"/>
    <property type="evidence" value="ECO:0007669"/>
    <property type="project" value="InterPro"/>
</dbReference>
<evidence type="ECO:0000256" key="4">
    <source>
        <dbReference type="ARBA" id="ARBA00022853"/>
    </source>
</evidence>
<dbReference type="Gene3D" id="1.10.10.60">
    <property type="entry name" value="Homeodomain-like"/>
    <property type="match status" value="1"/>
</dbReference>
<protein>
    <recommendedName>
        <fullName evidence="3">SWR1-complex protein 4</fullName>
    </recommendedName>
</protein>
<evidence type="ECO:0000256" key="6">
    <source>
        <dbReference type="ARBA" id="ARBA00023163"/>
    </source>
</evidence>
<dbReference type="EMBL" id="MCGN01000002">
    <property type="protein sequence ID" value="ORZ01538.1"/>
    <property type="molecule type" value="Genomic_DNA"/>
</dbReference>
<evidence type="ECO:0000256" key="1">
    <source>
        <dbReference type="ARBA" id="ARBA00004123"/>
    </source>
</evidence>
<dbReference type="Proteomes" id="UP000242180">
    <property type="component" value="Unassembled WGS sequence"/>
</dbReference>
<dbReference type="OMA" id="HLASAQW"/>
<feature type="coiled-coil region" evidence="9">
    <location>
        <begin position="196"/>
        <end position="243"/>
    </location>
</feature>